<dbReference type="NCBIfam" id="TIGR00377">
    <property type="entry name" value="ant_ant_sig"/>
    <property type="match status" value="1"/>
</dbReference>
<evidence type="ECO:0000313" key="5">
    <source>
        <dbReference type="Proteomes" id="UP000434036"/>
    </source>
</evidence>
<reference evidence="4 5" key="2">
    <citation type="submission" date="2020-01" db="EMBL/GenBank/DDBJ databases">
        <title>Clostridiaceae sp. nov. isolated from the gut of human by culturomics.</title>
        <authorList>
            <person name="Chang Y."/>
        </authorList>
    </citation>
    <scope>NUCLEOTIDE SEQUENCE [LARGE SCALE GENOMIC DNA]</scope>
    <source>
        <strain evidence="4 5">DONG20-135</strain>
    </source>
</reference>
<organism evidence="4 5">
    <name type="scientific">Copranaerobaculum intestinale</name>
    <dbReference type="NCBI Taxonomy" id="2692629"/>
    <lineage>
        <taxon>Bacteria</taxon>
        <taxon>Bacillati</taxon>
        <taxon>Bacillota</taxon>
        <taxon>Erysipelotrichia</taxon>
        <taxon>Erysipelotrichales</taxon>
        <taxon>Erysipelotrichaceae</taxon>
        <taxon>Copranaerobaculum</taxon>
    </lineage>
</organism>
<dbReference type="PANTHER" id="PTHR33495">
    <property type="entry name" value="ANTI-SIGMA FACTOR ANTAGONIST TM_1081-RELATED-RELATED"/>
    <property type="match status" value="1"/>
</dbReference>
<dbReference type="Pfam" id="PF01740">
    <property type="entry name" value="STAS"/>
    <property type="match status" value="1"/>
</dbReference>
<evidence type="ECO:0000259" key="3">
    <source>
        <dbReference type="PROSITE" id="PS50801"/>
    </source>
</evidence>
<dbReference type="PANTHER" id="PTHR33495:SF2">
    <property type="entry name" value="ANTI-SIGMA FACTOR ANTAGONIST TM_1081-RELATED"/>
    <property type="match status" value="1"/>
</dbReference>
<evidence type="ECO:0000313" key="4">
    <source>
        <dbReference type="EMBL" id="MXQ73916.1"/>
    </source>
</evidence>
<sequence length="105" mass="12317">MKHQYIDGTLYFYFYGDLDNLTVSRLKDICIALIDEYKPRQVKLDFEGVTFVDSTGIGFVLARYKQLRKMNSELIICNLSRTNQTLFHMSGIFQIMKHERNGVKL</sequence>
<dbReference type="AlphaFoldDB" id="A0A6N8U6V4"/>
<reference evidence="4 5" key="1">
    <citation type="submission" date="2019-12" db="EMBL/GenBank/DDBJ databases">
        <authorList>
            <person name="Yang R."/>
        </authorList>
    </citation>
    <scope>NUCLEOTIDE SEQUENCE [LARGE SCALE GENOMIC DNA]</scope>
    <source>
        <strain evidence="4 5">DONG20-135</strain>
    </source>
</reference>
<feature type="domain" description="STAS" evidence="3">
    <location>
        <begin position="1"/>
        <end position="105"/>
    </location>
</feature>
<dbReference type="CDD" id="cd07043">
    <property type="entry name" value="STAS_anti-anti-sigma_factors"/>
    <property type="match status" value="1"/>
</dbReference>
<name>A0A6N8U6V4_9FIRM</name>
<dbReference type="PROSITE" id="PS50801">
    <property type="entry name" value="STAS"/>
    <property type="match status" value="1"/>
</dbReference>
<keyword evidence="5" id="KW-1185">Reference proteome</keyword>
<evidence type="ECO:0000256" key="2">
    <source>
        <dbReference type="RuleBase" id="RU003749"/>
    </source>
</evidence>
<comment type="caution">
    <text evidence="4">The sequence shown here is derived from an EMBL/GenBank/DDBJ whole genome shotgun (WGS) entry which is preliminary data.</text>
</comment>
<dbReference type="RefSeq" id="WP_160625316.1">
    <property type="nucleotide sequence ID" value="NZ_WUUQ01000002.1"/>
</dbReference>
<evidence type="ECO:0000256" key="1">
    <source>
        <dbReference type="ARBA" id="ARBA00009013"/>
    </source>
</evidence>
<dbReference type="SUPFAM" id="SSF52091">
    <property type="entry name" value="SpoIIaa-like"/>
    <property type="match status" value="1"/>
</dbReference>
<accession>A0A6N8U6V4</accession>
<dbReference type="Gene3D" id="3.30.750.24">
    <property type="entry name" value="STAS domain"/>
    <property type="match status" value="1"/>
</dbReference>
<gene>
    <name evidence="4" type="ORF">GSF08_08180</name>
</gene>
<dbReference type="GO" id="GO:0043856">
    <property type="term" value="F:anti-sigma factor antagonist activity"/>
    <property type="evidence" value="ECO:0007669"/>
    <property type="project" value="InterPro"/>
</dbReference>
<dbReference type="InterPro" id="IPR002645">
    <property type="entry name" value="STAS_dom"/>
</dbReference>
<dbReference type="EMBL" id="WUUQ01000002">
    <property type="protein sequence ID" value="MXQ73916.1"/>
    <property type="molecule type" value="Genomic_DNA"/>
</dbReference>
<dbReference type="InterPro" id="IPR003658">
    <property type="entry name" value="Anti-sigma_ant"/>
</dbReference>
<dbReference type="Proteomes" id="UP000434036">
    <property type="component" value="Unassembled WGS sequence"/>
</dbReference>
<protein>
    <recommendedName>
        <fullName evidence="2">Anti-sigma factor antagonist</fullName>
    </recommendedName>
</protein>
<proteinExistence type="inferred from homology"/>
<dbReference type="InterPro" id="IPR036513">
    <property type="entry name" value="STAS_dom_sf"/>
</dbReference>
<comment type="similarity">
    <text evidence="1 2">Belongs to the anti-sigma-factor antagonist family.</text>
</comment>